<reference evidence="3" key="2">
    <citation type="submission" date="2025-09" db="UniProtKB">
        <authorList>
            <consortium name="Ensembl"/>
        </authorList>
    </citation>
    <scope>IDENTIFICATION</scope>
</reference>
<evidence type="ECO:0000256" key="2">
    <source>
        <dbReference type="ARBA" id="ARBA00022737"/>
    </source>
</evidence>
<protein>
    <submittedName>
        <fullName evidence="3">Uncharacterized protein</fullName>
    </submittedName>
</protein>
<dbReference type="SUPFAM" id="SSF52047">
    <property type="entry name" value="RNI-like"/>
    <property type="match status" value="1"/>
</dbReference>
<proteinExistence type="predicted"/>
<dbReference type="GeneTree" id="ENSGT01150000286911"/>
<dbReference type="PANTHER" id="PTHR24106">
    <property type="entry name" value="NACHT, LRR AND CARD DOMAINS-CONTAINING"/>
    <property type="match status" value="1"/>
</dbReference>
<keyword evidence="1" id="KW-0433">Leucine-rich repeat</keyword>
<evidence type="ECO:0000256" key="1">
    <source>
        <dbReference type="ARBA" id="ARBA00022614"/>
    </source>
</evidence>
<dbReference type="Ensembl" id="ENSSLUT00000014725.1">
    <property type="protein sequence ID" value="ENSSLUP00000014260.1"/>
    <property type="gene ID" value="ENSSLUG00000006684.1"/>
</dbReference>
<dbReference type="InterPro" id="IPR051261">
    <property type="entry name" value="NLR"/>
</dbReference>
<organism evidence="3 4">
    <name type="scientific">Sander lucioperca</name>
    <name type="common">Pike-perch</name>
    <name type="synonym">Perca lucioperca</name>
    <dbReference type="NCBI Taxonomy" id="283035"/>
    <lineage>
        <taxon>Eukaryota</taxon>
        <taxon>Metazoa</taxon>
        <taxon>Chordata</taxon>
        <taxon>Craniata</taxon>
        <taxon>Vertebrata</taxon>
        <taxon>Euteleostomi</taxon>
        <taxon>Actinopterygii</taxon>
        <taxon>Neopterygii</taxon>
        <taxon>Teleostei</taxon>
        <taxon>Neoteleostei</taxon>
        <taxon>Acanthomorphata</taxon>
        <taxon>Eupercaria</taxon>
        <taxon>Perciformes</taxon>
        <taxon>Percoidei</taxon>
        <taxon>Percidae</taxon>
        <taxon>Luciopercinae</taxon>
        <taxon>Sander</taxon>
    </lineage>
</organism>
<dbReference type="InterPro" id="IPR032675">
    <property type="entry name" value="LRR_dom_sf"/>
</dbReference>
<dbReference type="Pfam" id="PF13516">
    <property type="entry name" value="LRR_6"/>
    <property type="match status" value="2"/>
</dbReference>
<name>A0A8C9XQF2_SANLU</name>
<dbReference type="Gene3D" id="3.80.10.10">
    <property type="entry name" value="Ribonuclease Inhibitor"/>
    <property type="match status" value="1"/>
</dbReference>
<evidence type="ECO:0000313" key="3">
    <source>
        <dbReference type="Ensembl" id="ENSSLUP00000014260.1"/>
    </source>
</evidence>
<evidence type="ECO:0000313" key="4">
    <source>
        <dbReference type="Proteomes" id="UP000694568"/>
    </source>
</evidence>
<accession>A0A8C9XQF2</accession>
<dbReference type="PROSITE" id="PS51450">
    <property type="entry name" value="LRR"/>
    <property type="match status" value="1"/>
</dbReference>
<reference evidence="3" key="1">
    <citation type="submission" date="2025-08" db="UniProtKB">
        <authorList>
            <consortium name="Ensembl"/>
        </authorList>
    </citation>
    <scope>IDENTIFICATION</scope>
</reference>
<keyword evidence="2" id="KW-0677">Repeat</keyword>
<dbReference type="AlphaFoldDB" id="A0A8C9XQF2"/>
<dbReference type="InterPro" id="IPR001611">
    <property type="entry name" value="Leu-rich_rpt"/>
</dbReference>
<keyword evidence="4" id="KW-1185">Reference proteome</keyword>
<dbReference type="Proteomes" id="UP000694568">
    <property type="component" value="Unplaced"/>
</dbReference>
<dbReference type="SMART" id="SM00368">
    <property type="entry name" value="LRR_RI"/>
    <property type="match status" value="4"/>
</dbReference>
<sequence>MLCIRFKHNCYFPPVASFLNYTVYILRVRGMQLKSQKYLCLILWNCSLSEISCAALVSVLKSNPSHLRELDLSFNNLEDSGVKRLCAGLESPNCRLETLRLWNCSLSEISCAALVSALKFNPSHLRELDLSFNNLEDSGVKLLCDFLESPNCRLETLRSVLVFCSCTVEGCYNVETIVDTE</sequence>